<reference evidence="1" key="1">
    <citation type="submission" date="2021-09" db="EMBL/GenBank/DDBJ databases">
        <authorList>
            <person name="Martin H S."/>
        </authorList>
    </citation>
    <scope>NUCLEOTIDE SEQUENCE</scope>
</reference>
<dbReference type="Proteomes" id="UP000789524">
    <property type="component" value="Unassembled WGS sequence"/>
</dbReference>
<organism evidence="1 2">
    <name type="scientific">Danaus chrysippus</name>
    <name type="common">African queen</name>
    <dbReference type="NCBI Taxonomy" id="151541"/>
    <lineage>
        <taxon>Eukaryota</taxon>
        <taxon>Metazoa</taxon>
        <taxon>Ecdysozoa</taxon>
        <taxon>Arthropoda</taxon>
        <taxon>Hexapoda</taxon>
        <taxon>Insecta</taxon>
        <taxon>Pterygota</taxon>
        <taxon>Neoptera</taxon>
        <taxon>Endopterygota</taxon>
        <taxon>Lepidoptera</taxon>
        <taxon>Glossata</taxon>
        <taxon>Ditrysia</taxon>
        <taxon>Papilionoidea</taxon>
        <taxon>Nymphalidae</taxon>
        <taxon>Danainae</taxon>
        <taxon>Danaini</taxon>
        <taxon>Danaina</taxon>
        <taxon>Danaus</taxon>
        <taxon>Anosia</taxon>
    </lineage>
</organism>
<protein>
    <submittedName>
        <fullName evidence="1">(African queen) hypothetical protein</fullName>
    </submittedName>
</protein>
<keyword evidence="2" id="KW-1185">Reference proteome</keyword>
<name>A0A8J2QCX2_9NEOP</name>
<dbReference type="EMBL" id="CAKASE010000045">
    <property type="protein sequence ID" value="CAG9560104.1"/>
    <property type="molecule type" value="Genomic_DNA"/>
</dbReference>
<evidence type="ECO:0000313" key="1">
    <source>
        <dbReference type="EMBL" id="CAG9560104.1"/>
    </source>
</evidence>
<accession>A0A8J2QCX2</accession>
<gene>
    <name evidence="1" type="ORF">DCHRY22_LOCUS1828</name>
</gene>
<proteinExistence type="predicted"/>
<sequence length="85" mass="9812">MKRSREILNSCLDKVSVPVRRSADHHLQPLSLDRLPAPASKKLLKSKEAIESWRPIVGVYIHSIHCATHPMLWTLLNQRSDFDSW</sequence>
<comment type="caution">
    <text evidence="1">The sequence shown here is derived from an EMBL/GenBank/DDBJ whole genome shotgun (WGS) entry which is preliminary data.</text>
</comment>
<evidence type="ECO:0000313" key="2">
    <source>
        <dbReference type="Proteomes" id="UP000789524"/>
    </source>
</evidence>
<dbReference type="AlphaFoldDB" id="A0A8J2QCX2"/>